<dbReference type="GeneID" id="85485405"/>
<dbReference type="PANTHER" id="PTHR37042:SF4">
    <property type="entry name" value="OUTER MEMBRANE PROTEIN RV1973"/>
    <property type="match status" value="1"/>
</dbReference>
<feature type="transmembrane region" description="Helical" evidence="4">
    <location>
        <begin position="51"/>
        <end position="73"/>
    </location>
</feature>
<dbReference type="EMBL" id="FOJN01000004">
    <property type="protein sequence ID" value="SFA47754.1"/>
    <property type="molecule type" value="Genomic_DNA"/>
</dbReference>
<evidence type="ECO:0000256" key="1">
    <source>
        <dbReference type="ARBA" id="ARBA00004370"/>
    </source>
</evidence>
<feature type="compositionally biased region" description="Low complexity" evidence="3">
    <location>
        <begin position="21"/>
        <end position="40"/>
    </location>
</feature>
<evidence type="ECO:0000313" key="5">
    <source>
        <dbReference type="EMBL" id="SFA47754.1"/>
    </source>
</evidence>
<evidence type="ECO:0000256" key="2">
    <source>
        <dbReference type="ARBA" id="ARBA00023136"/>
    </source>
</evidence>
<name>A0A1I0T7H4_9NOCA</name>
<evidence type="ECO:0000313" key="6">
    <source>
        <dbReference type="Proteomes" id="UP000182054"/>
    </source>
</evidence>
<evidence type="ECO:0000256" key="4">
    <source>
        <dbReference type="SAM" id="Phobius"/>
    </source>
</evidence>
<gene>
    <name evidence="5" type="ORF">SAMN05444374_104256</name>
</gene>
<dbReference type="AlphaFoldDB" id="A0A1I0T7H4"/>
<dbReference type="RefSeq" id="WP_082894990.1">
    <property type="nucleotide sequence ID" value="NZ_FOJN01000004.1"/>
</dbReference>
<dbReference type="Proteomes" id="UP000182054">
    <property type="component" value="Unassembled WGS sequence"/>
</dbReference>
<accession>A0A1I0T7H4</accession>
<sequence>MTTRVDTDLSESDFVDRDGAGESTAESAAAESTTPAESTGGPTGRTRGGRLTVVLAVVAALEVIVAALAAWQWRSAAGALDAERAADADRAAAVDVARGYTERSLTYDHTNIDGFFAGVEEGTTDALRERFDGVREVLTQIMTDSQVVASGTVNAATVTAQDGNVYTVKVFATQTTQNLQQPEPGAVPTLLTVTVEKNGDQWLVSDYGADTGAA</sequence>
<dbReference type="PANTHER" id="PTHR37042">
    <property type="entry name" value="OUTER MEMBRANE PROTEIN RV1973"/>
    <property type="match status" value="1"/>
</dbReference>
<feature type="region of interest" description="Disordered" evidence="3">
    <location>
        <begin position="1"/>
        <end position="46"/>
    </location>
</feature>
<reference evidence="5 6" key="1">
    <citation type="submission" date="2016-10" db="EMBL/GenBank/DDBJ databases">
        <authorList>
            <person name="de Groot N.N."/>
        </authorList>
    </citation>
    <scope>NUCLEOTIDE SEQUENCE [LARGE SCALE GENOMIC DNA]</scope>
    <source>
        <strain evidence="5 6">DSM 44908</strain>
    </source>
</reference>
<dbReference type="GO" id="GO:0016020">
    <property type="term" value="C:membrane"/>
    <property type="evidence" value="ECO:0007669"/>
    <property type="project" value="UniProtKB-SubCell"/>
</dbReference>
<comment type="subcellular location">
    <subcellularLocation>
        <location evidence="1">Membrane</location>
    </subcellularLocation>
</comment>
<protein>
    <submittedName>
        <fullName evidence="5">Mce-associated membrane protein</fullName>
    </submittedName>
</protein>
<evidence type="ECO:0000256" key="3">
    <source>
        <dbReference type="SAM" id="MobiDB-lite"/>
    </source>
</evidence>
<organism evidence="5 6">
    <name type="scientific">Rhodococcoides kroppenstedtii</name>
    <dbReference type="NCBI Taxonomy" id="293050"/>
    <lineage>
        <taxon>Bacteria</taxon>
        <taxon>Bacillati</taxon>
        <taxon>Actinomycetota</taxon>
        <taxon>Actinomycetes</taxon>
        <taxon>Mycobacteriales</taxon>
        <taxon>Nocardiaceae</taxon>
        <taxon>Rhodococcoides</taxon>
    </lineage>
</organism>
<keyword evidence="4" id="KW-0812">Transmembrane</keyword>
<keyword evidence="4" id="KW-1133">Transmembrane helix</keyword>
<keyword evidence="2 4" id="KW-0472">Membrane</keyword>
<proteinExistence type="predicted"/>
<dbReference type="OrthoDB" id="4373442at2"/>